<dbReference type="GO" id="GO:0019867">
    <property type="term" value="C:outer membrane"/>
    <property type="evidence" value="ECO:0007669"/>
    <property type="project" value="InterPro"/>
</dbReference>
<reference evidence="6 7" key="1">
    <citation type="submission" date="2019-11" db="EMBL/GenBank/DDBJ databases">
        <authorList>
            <person name="Lang L."/>
        </authorList>
    </citation>
    <scope>NUCLEOTIDE SEQUENCE [LARGE SCALE GENOMIC DNA]</scope>
    <source>
        <strain evidence="6 7">YIM 132242</strain>
    </source>
</reference>
<dbReference type="NCBIfam" id="TIGR01414">
    <property type="entry name" value="autotrans_barl"/>
    <property type="match status" value="1"/>
</dbReference>
<evidence type="ECO:0000259" key="5">
    <source>
        <dbReference type="Pfam" id="PF13505"/>
    </source>
</evidence>
<feature type="domain" description="Outer membrane protein beta-barrel" evidence="5">
    <location>
        <begin position="63"/>
        <end position="271"/>
    </location>
</feature>
<dbReference type="PANTHER" id="PTHR34001:SF3">
    <property type="entry name" value="BLL7405 PROTEIN"/>
    <property type="match status" value="1"/>
</dbReference>
<dbReference type="InterPro" id="IPR027385">
    <property type="entry name" value="Beta-barrel_OMP"/>
</dbReference>
<dbReference type="AlphaFoldDB" id="A0A6L6HQY5"/>
<dbReference type="InterPro" id="IPR011250">
    <property type="entry name" value="OMP/PagP_B-barrel"/>
</dbReference>
<evidence type="ECO:0000256" key="1">
    <source>
        <dbReference type="ARBA" id="ARBA00004370"/>
    </source>
</evidence>
<dbReference type="PANTHER" id="PTHR34001">
    <property type="entry name" value="BLL7405 PROTEIN"/>
    <property type="match status" value="1"/>
</dbReference>
<accession>A0A6L6HQY5</accession>
<dbReference type="EMBL" id="WMBT01000005">
    <property type="protein sequence ID" value="MTE00839.1"/>
    <property type="molecule type" value="Genomic_DNA"/>
</dbReference>
<keyword evidence="2" id="KW-0732">Signal</keyword>
<proteinExistence type="inferred from homology"/>
<evidence type="ECO:0000313" key="7">
    <source>
        <dbReference type="Proteomes" id="UP000481417"/>
    </source>
</evidence>
<dbReference type="RefSeq" id="WP_154764897.1">
    <property type="nucleotide sequence ID" value="NZ_WMBT01000005.1"/>
</dbReference>
<comment type="caution">
    <text evidence="6">The sequence shown here is derived from an EMBL/GenBank/DDBJ whole genome shotgun (WGS) entry which is preliminary data.</text>
</comment>
<dbReference type="InterPro" id="IPR051692">
    <property type="entry name" value="OMP-like"/>
</dbReference>
<sequence length="271" mass="28971">KTMIHTFRSKGIPCESESKAFGMMRHTSFLAMCALGILSGASGALAGGYTAPTVDPVVTAPVVEAAPVGDWAGGYAGGSIGYSFGGDDEIGLDRYVGDTLIERNTDLGQADMKGVTAGLHAGYRWQRDNWVFGPELWVESGSVDGSDSFLLDGESTEVESSLNYAVGLQLKTGYVVNPQTLVYGTVGAVYGDFDYELKTADGSETIGFEESGYTLGLGVERKVRDNLSVFAEWQYRDFGKTDVEFDDGTSTLVSNATPEHHNIKVGVNFSF</sequence>
<comment type="subcellular location">
    <subcellularLocation>
        <location evidence="1">Membrane</location>
    </subcellularLocation>
</comment>
<organism evidence="6 7">
    <name type="scientific">Paracoccus lichenicola</name>
    <dbReference type="NCBI Taxonomy" id="2665644"/>
    <lineage>
        <taxon>Bacteria</taxon>
        <taxon>Pseudomonadati</taxon>
        <taxon>Pseudomonadota</taxon>
        <taxon>Alphaproteobacteria</taxon>
        <taxon>Rhodobacterales</taxon>
        <taxon>Paracoccaceae</taxon>
        <taxon>Paracoccus</taxon>
    </lineage>
</organism>
<comment type="similarity">
    <text evidence="4">Belongs to the Omp25/RopB family.</text>
</comment>
<evidence type="ECO:0000256" key="4">
    <source>
        <dbReference type="ARBA" id="ARBA00038306"/>
    </source>
</evidence>
<dbReference type="Proteomes" id="UP000481417">
    <property type="component" value="Unassembled WGS sequence"/>
</dbReference>
<feature type="non-terminal residue" evidence="6">
    <location>
        <position position="1"/>
    </location>
</feature>
<keyword evidence="7" id="KW-1185">Reference proteome</keyword>
<dbReference type="InterPro" id="IPR006315">
    <property type="entry name" value="OM_autotransptr_brl_dom"/>
</dbReference>
<keyword evidence="3" id="KW-0472">Membrane</keyword>
<dbReference type="Pfam" id="PF13505">
    <property type="entry name" value="OMP_b-brl"/>
    <property type="match status" value="1"/>
</dbReference>
<evidence type="ECO:0000256" key="2">
    <source>
        <dbReference type="ARBA" id="ARBA00022729"/>
    </source>
</evidence>
<evidence type="ECO:0000256" key="3">
    <source>
        <dbReference type="ARBA" id="ARBA00023136"/>
    </source>
</evidence>
<name>A0A6L6HQY5_9RHOB</name>
<gene>
    <name evidence="6" type="ORF">GIY56_11100</name>
</gene>
<dbReference type="SUPFAM" id="SSF56925">
    <property type="entry name" value="OMPA-like"/>
    <property type="match status" value="1"/>
</dbReference>
<evidence type="ECO:0000313" key="6">
    <source>
        <dbReference type="EMBL" id="MTE00839.1"/>
    </source>
</evidence>
<dbReference type="Gene3D" id="2.40.160.20">
    <property type="match status" value="1"/>
</dbReference>
<protein>
    <submittedName>
        <fullName evidence="6">Outer membrane beta-barrel protein</fullName>
    </submittedName>
</protein>